<dbReference type="AlphaFoldDB" id="A0A4C1VWZ4"/>
<keyword evidence="8" id="KW-0472">Membrane</keyword>
<evidence type="ECO:0000313" key="13">
    <source>
        <dbReference type="Proteomes" id="UP000299102"/>
    </source>
</evidence>
<evidence type="ECO:0000256" key="3">
    <source>
        <dbReference type="ARBA" id="ARBA00022475"/>
    </source>
</evidence>
<evidence type="ECO:0000256" key="7">
    <source>
        <dbReference type="ARBA" id="ARBA00022989"/>
    </source>
</evidence>
<protein>
    <submittedName>
        <fullName evidence="12">Sensory neuron membrane protein 1</fullName>
    </submittedName>
</protein>
<reference evidence="12 13" key="1">
    <citation type="journal article" date="2019" name="Commun. Biol.">
        <title>The bagworm genome reveals a unique fibroin gene that provides high tensile strength.</title>
        <authorList>
            <person name="Kono N."/>
            <person name="Nakamura H."/>
            <person name="Ohtoshi R."/>
            <person name="Tomita M."/>
            <person name="Numata K."/>
            <person name="Arakawa K."/>
        </authorList>
    </citation>
    <scope>NUCLEOTIDE SEQUENCE [LARGE SCALE GENOMIC DNA]</scope>
</reference>
<keyword evidence="13" id="KW-1185">Reference proteome</keyword>
<evidence type="ECO:0000256" key="9">
    <source>
        <dbReference type="ARBA" id="ARBA00023157"/>
    </source>
</evidence>
<evidence type="ECO:0000256" key="8">
    <source>
        <dbReference type="ARBA" id="ARBA00023136"/>
    </source>
</evidence>
<dbReference type="PANTHER" id="PTHR11923">
    <property type="entry name" value="SCAVENGER RECEPTOR CLASS B TYPE-1 SR-B1"/>
    <property type="match status" value="1"/>
</dbReference>
<comment type="caution">
    <text evidence="12">The sequence shown here is derived from an EMBL/GenBank/DDBJ whole genome shotgun (WGS) entry which is preliminary data.</text>
</comment>
<dbReference type="GO" id="GO:0005886">
    <property type="term" value="C:plasma membrane"/>
    <property type="evidence" value="ECO:0007669"/>
    <property type="project" value="UniProtKB-SubCell"/>
</dbReference>
<name>A0A4C1VWZ4_EUMVA</name>
<comment type="subcellular location">
    <subcellularLocation>
        <location evidence="1">Cell membrane</location>
        <topology evidence="1">Multi-pass membrane protein</topology>
    </subcellularLocation>
</comment>
<keyword evidence="5" id="KW-0812">Transmembrane</keyword>
<keyword evidence="11" id="KW-0325">Glycoprotein</keyword>
<evidence type="ECO:0000256" key="2">
    <source>
        <dbReference type="ARBA" id="ARBA00010532"/>
    </source>
</evidence>
<evidence type="ECO:0000256" key="10">
    <source>
        <dbReference type="ARBA" id="ARBA00023170"/>
    </source>
</evidence>
<keyword evidence="4" id="KW-0716">Sensory transduction</keyword>
<comment type="similarity">
    <text evidence="2">Belongs to the CD36 family.</text>
</comment>
<organism evidence="12 13">
    <name type="scientific">Eumeta variegata</name>
    <name type="common">Bagworm moth</name>
    <name type="synonym">Eumeta japonica</name>
    <dbReference type="NCBI Taxonomy" id="151549"/>
    <lineage>
        <taxon>Eukaryota</taxon>
        <taxon>Metazoa</taxon>
        <taxon>Ecdysozoa</taxon>
        <taxon>Arthropoda</taxon>
        <taxon>Hexapoda</taxon>
        <taxon>Insecta</taxon>
        <taxon>Pterygota</taxon>
        <taxon>Neoptera</taxon>
        <taxon>Endopterygota</taxon>
        <taxon>Lepidoptera</taxon>
        <taxon>Glossata</taxon>
        <taxon>Ditrysia</taxon>
        <taxon>Tineoidea</taxon>
        <taxon>Psychidae</taxon>
        <taxon>Oiketicinae</taxon>
        <taxon>Eumeta</taxon>
    </lineage>
</organism>
<dbReference type="InterPro" id="IPR002159">
    <property type="entry name" value="CD36_fam"/>
</dbReference>
<evidence type="ECO:0000256" key="4">
    <source>
        <dbReference type="ARBA" id="ARBA00022606"/>
    </source>
</evidence>
<sequence length="425" mass="48204">MFWHRHESNTVNPTQTFGHEKAVFAVDPNVTEAQKTDCVTWCNRMLTDSRKWSQIWSGTLVLRRSMLRSEEIYPKHGKSALTAKTFISLFKTTSSNEVTELQDNQNKSEQNMTTEYAASKQHELASVLQQSYEILFDNPSDIFLRTKPLDILFRGVTINCSTNVYAVKLVCDFLKRKELASKIVHLPNNMYKISIFGSRNGTVDPHVFTVMRGIKNVKDVGRVVAVDGEPRQHVWRGQCDEFVGTDGTVFPPFLSHKEKIIAFSPDFCRYFKAWFEKRTSYQGIRTNRYILNFGDLANDPELQCFCDSPDQCPQKGLMELSKCTGARIFSSLPHFLDSSPFLYQNIKGLKPDVNLHGMEIDFEPSTRLSAGIQNIRLFNIQFKKVKNQKGHIDAQGRMKNSSGIGVDKSRATIAVEGGSGSQTKS</sequence>
<dbReference type="OrthoDB" id="10024078at2759"/>
<dbReference type="PANTHER" id="PTHR11923:SF69">
    <property type="entry name" value="SENSORY NEURON MEMBRANE PROTEIN 1"/>
    <property type="match status" value="1"/>
</dbReference>
<keyword evidence="3" id="KW-1003">Cell membrane</keyword>
<keyword evidence="6" id="KW-0552">Olfaction</keyword>
<keyword evidence="7" id="KW-1133">Transmembrane helix</keyword>
<evidence type="ECO:0000256" key="5">
    <source>
        <dbReference type="ARBA" id="ARBA00022692"/>
    </source>
</evidence>
<evidence type="ECO:0000256" key="11">
    <source>
        <dbReference type="ARBA" id="ARBA00023180"/>
    </source>
</evidence>
<dbReference type="GO" id="GO:0005044">
    <property type="term" value="F:scavenger receptor activity"/>
    <property type="evidence" value="ECO:0007669"/>
    <property type="project" value="TreeGrafter"/>
</dbReference>
<dbReference type="PRINTS" id="PR01609">
    <property type="entry name" value="CD36FAMILY"/>
</dbReference>
<evidence type="ECO:0000313" key="12">
    <source>
        <dbReference type="EMBL" id="GBP43538.1"/>
    </source>
</evidence>
<keyword evidence="9" id="KW-1015">Disulfide bond</keyword>
<evidence type="ECO:0000256" key="6">
    <source>
        <dbReference type="ARBA" id="ARBA00022725"/>
    </source>
</evidence>
<dbReference type="Pfam" id="PF01130">
    <property type="entry name" value="CD36"/>
    <property type="match status" value="1"/>
</dbReference>
<dbReference type="GO" id="GO:0007608">
    <property type="term" value="P:sensory perception of smell"/>
    <property type="evidence" value="ECO:0007669"/>
    <property type="project" value="UniProtKB-KW"/>
</dbReference>
<proteinExistence type="inferred from homology"/>
<gene>
    <name evidence="12" type="primary">SNMP1</name>
    <name evidence="12" type="ORF">EVAR_87455_1</name>
</gene>
<dbReference type="EMBL" id="BGZK01000438">
    <property type="protein sequence ID" value="GBP43538.1"/>
    <property type="molecule type" value="Genomic_DNA"/>
</dbReference>
<evidence type="ECO:0000256" key="1">
    <source>
        <dbReference type="ARBA" id="ARBA00004651"/>
    </source>
</evidence>
<dbReference type="GO" id="GO:0005737">
    <property type="term" value="C:cytoplasm"/>
    <property type="evidence" value="ECO:0007669"/>
    <property type="project" value="TreeGrafter"/>
</dbReference>
<keyword evidence="10" id="KW-0675">Receptor</keyword>
<dbReference type="STRING" id="151549.A0A4C1VWZ4"/>
<dbReference type="Proteomes" id="UP000299102">
    <property type="component" value="Unassembled WGS sequence"/>
</dbReference>
<accession>A0A4C1VWZ4</accession>